<dbReference type="InterPro" id="IPR051043">
    <property type="entry name" value="Sulfatase_Mod_Factor_Kinase"/>
</dbReference>
<dbReference type="InterPro" id="IPR034660">
    <property type="entry name" value="DinB/YfiT-like"/>
</dbReference>
<dbReference type="KEGG" id="ddz:DSYM_01550"/>
<dbReference type="Proteomes" id="UP000662914">
    <property type="component" value="Chromosome"/>
</dbReference>
<dbReference type="SUPFAM" id="SSF109854">
    <property type="entry name" value="DinB/YfiT-like putative metalloenzymes"/>
    <property type="match status" value="1"/>
</dbReference>
<accession>A0A809RTC0</accession>
<dbReference type="EMBL" id="AP021857">
    <property type="protein sequence ID" value="BBO19456.1"/>
    <property type="molecule type" value="Genomic_DNA"/>
</dbReference>
<dbReference type="Pfam" id="PF03781">
    <property type="entry name" value="FGE-sulfatase"/>
    <property type="match status" value="1"/>
</dbReference>
<dbReference type="InterPro" id="IPR042095">
    <property type="entry name" value="SUMF_sf"/>
</dbReference>
<dbReference type="InterPro" id="IPR016187">
    <property type="entry name" value="CTDL_fold"/>
</dbReference>
<evidence type="ECO:0000259" key="1">
    <source>
        <dbReference type="Pfam" id="PF03781"/>
    </source>
</evidence>
<proteinExistence type="predicted"/>
<organism evidence="2 3">
    <name type="scientific">Candidatus Desulfobacillus denitrificans</name>
    <dbReference type="NCBI Taxonomy" id="2608985"/>
    <lineage>
        <taxon>Bacteria</taxon>
        <taxon>Pseudomonadati</taxon>
        <taxon>Pseudomonadota</taxon>
        <taxon>Betaproteobacteria</taxon>
        <taxon>Candidatus Desulfobacillus</taxon>
    </lineage>
</organism>
<evidence type="ECO:0000313" key="3">
    <source>
        <dbReference type="Proteomes" id="UP000662914"/>
    </source>
</evidence>
<dbReference type="PANTHER" id="PTHR23150:SF36">
    <property type="entry name" value="HERCYNINE OXYGENASE"/>
    <property type="match status" value="1"/>
</dbReference>
<sequence length="386" mass="43883">MSRQLSKVALHATLDDSRARLLATYADLPAALWQSVPYLKIINPPRWEIGHVAWFAERWCLRRRSGGFADSRFLHDPDRWYDSSRVAHAARWTLDLPGLAATRCYLAGVLDACHAALDCEDADAYFFQLALYHEDMHCEALYYTLQTLGLAPPAQLRTRRGPPSLPAAAELSFPGGETEIGSRRDAGFVFDNEKWAHTVALAPFAIDARPVSNEEFLAFVEDDGYARPEWWSEAGREWLAGTGRRAPRYWRRGAHGWERRVFDAWQPLAPEEPVLHVSAFEAEAWCRRAGRRLPTEAEWECATRSADAAFLPWGHVWLWTASPFAPYAGFSADAYADYSQPWFHTHRVVRGGSFATPARLLDPAFRNFYEPHRDDIFVGFLSARDL</sequence>
<dbReference type="NCBIfam" id="NF041186">
    <property type="entry name" value="SenA"/>
    <property type="match status" value="1"/>
</dbReference>
<evidence type="ECO:0000313" key="2">
    <source>
        <dbReference type="EMBL" id="BBO19456.1"/>
    </source>
</evidence>
<dbReference type="SUPFAM" id="SSF56436">
    <property type="entry name" value="C-type lectin-like"/>
    <property type="match status" value="1"/>
</dbReference>
<name>A0A809RTC0_9PROT</name>
<dbReference type="InterPro" id="IPR005532">
    <property type="entry name" value="SUMF_dom"/>
</dbReference>
<dbReference type="Gene3D" id="3.90.1580.10">
    <property type="entry name" value="paralog of FGE (formylglycine-generating enzyme)"/>
    <property type="match status" value="2"/>
</dbReference>
<dbReference type="PANTHER" id="PTHR23150">
    <property type="entry name" value="SULFATASE MODIFYING FACTOR 1, 2"/>
    <property type="match status" value="1"/>
</dbReference>
<dbReference type="NCBIfam" id="TIGR04373">
    <property type="entry name" value="egtB_X_signatur"/>
    <property type="match status" value="1"/>
</dbReference>
<reference evidence="2" key="1">
    <citation type="journal article" name="DNA Res.">
        <title>The physiological potential of anammox bacteria as revealed by their core genome structure.</title>
        <authorList>
            <person name="Okubo T."/>
            <person name="Toyoda A."/>
            <person name="Fukuhara K."/>
            <person name="Uchiyama I."/>
            <person name="Harigaya Y."/>
            <person name="Kuroiwa M."/>
            <person name="Suzuki T."/>
            <person name="Murakami Y."/>
            <person name="Suwa Y."/>
            <person name="Takami H."/>
        </authorList>
    </citation>
    <scope>NUCLEOTIDE SEQUENCE</scope>
    <source>
        <strain evidence="2">317325-3</strain>
    </source>
</reference>
<dbReference type="AlphaFoldDB" id="A0A809RTC0"/>
<gene>
    <name evidence="2" type="ORF">DSYM_01550</name>
</gene>
<feature type="domain" description="Sulfatase-modifying factor enzyme-like" evidence="1">
    <location>
        <begin position="168"/>
        <end position="314"/>
    </location>
</feature>
<dbReference type="InterPro" id="IPR030809">
    <property type="entry name" value="EgtB_signatur"/>
</dbReference>
<protein>
    <submittedName>
        <fullName evidence="2">Formylglycine-generating enzyme</fullName>
    </submittedName>
</protein>